<comment type="similarity">
    <text evidence="13">Belongs to the helicase family. AddA subfamily.</text>
</comment>
<dbReference type="InterPro" id="IPR011335">
    <property type="entry name" value="Restrct_endonuc-II-like"/>
</dbReference>
<dbReference type="InterPro" id="IPR011604">
    <property type="entry name" value="PDDEXK-like_dom_sf"/>
</dbReference>
<keyword evidence="7 13" id="KW-0067">ATP-binding</keyword>
<dbReference type="HAMAP" id="MF_01451">
    <property type="entry name" value="AddA"/>
    <property type="match status" value="1"/>
</dbReference>
<dbReference type="InterPro" id="IPR000212">
    <property type="entry name" value="DNA_helicase_UvrD/REP"/>
</dbReference>
<dbReference type="InterPro" id="IPR014152">
    <property type="entry name" value="AddA"/>
</dbReference>
<evidence type="ECO:0000256" key="13">
    <source>
        <dbReference type="HAMAP-Rule" id="MF_01451"/>
    </source>
</evidence>
<proteinExistence type="inferred from homology"/>
<dbReference type="EMBL" id="JARPXM010000011">
    <property type="protein sequence ID" value="MDT2538765.1"/>
    <property type="molecule type" value="Genomic_DNA"/>
</dbReference>
<dbReference type="AlphaFoldDB" id="A0AAW8T1G5"/>
<dbReference type="PANTHER" id="PTHR11070">
    <property type="entry name" value="UVRD / RECB / PCRA DNA HELICASE FAMILY MEMBER"/>
    <property type="match status" value="1"/>
</dbReference>
<evidence type="ECO:0000256" key="9">
    <source>
        <dbReference type="ARBA" id="ARBA00023204"/>
    </source>
</evidence>
<evidence type="ECO:0000313" key="17">
    <source>
        <dbReference type="EMBL" id="MDT2538765.1"/>
    </source>
</evidence>
<accession>A0AAW8T1G5</accession>
<evidence type="ECO:0000256" key="6">
    <source>
        <dbReference type="ARBA" id="ARBA00022839"/>
    </source>
</evidence>
<dbReference type="SUPFAM" id="SSF52980">
    <property type="entry name" value="Restriction endonuclease-like"/>
    <property type="match status" value="1"/>
</dbReference>
<keyword evidence="10 13" id="KW-0413">Isomerase</keyword>
<comment type="catalytic activity">
    <reaction evidence="11 13">
        <text>Couples ATP hydrolysis with the unwinding of duplex DNA by translocating in the 3'-5' direction.</text>
        <dbReference type="EC" id="5.6.2.4"/>
    </reaction>
</comment>
<feature type="domain" description="UvrD-like helicase ATP-binding" evidence="15">
    <location>
        <begin position="14"/>
        <end position="483"/>
    </location>
</feature>
<dbReference type="EC" id="5.6.2.4" evidence="13"/>
<keyword evidence="4 13" id="KW-0378">Hydrolase</keyword>
<dbReference type="Gene3D" id="3.90.320.10">
    <property type="match status" value="1"/>
</dbReference>
<dbReference type="InterPro" id="IPR014017">
    <property type="entry name" value="DNA_helicase_UvrD-like_C"/>
</dbReference>
<feature type="binding site" evidence="14">
    <location>
        <begin position="35"/>
        <end position="42"/>
    </location>
    <ligand>
        <name>ATP</name>
        <dbReference type="ChEBI" id="CHEBI:30616"/>
    </ligand>
</feature>
<evidence type="ECO:0000256" key="5">
    <source>
        <dbReference type="ARBA" id="ARBA00022806"/>
    </source>
</evidence>
<keyword evidence="1 13" id="KW-0540">Nuclease</keyword>
<evidence type="ECO:0000256" key="1">
    <source>
        <dbReference type="ARBA" id="ARBA00022722"/>
    </source>
</evidence>
<organism evidence="17 18">
    <name type="scientific">Enterococcus raffinosus</name>
    <dbReference type="NCBI Taxonomy" id="71452"/>
    <lineage>
        <taxon>Bacteria</taxon>
        <taxon>Bacillati</taxon>
        <taxon>Bacillota</taxon>
        <taxon>Bacilli</taxon>
        <taxon>Lactobacillales</taxon>
        <taxon>Enterococcaceae</taxon>
        <taxon>Enterococcus</taxon>
    </lineage>
</organism>
<evidence type="ECO:0000256" key="10">
    <source>
        <dbReference type="ARBA" id="ARBA00023235"/>
    </source>
</evidence>
<keyword evidence="8 13" id="KW-0238">DNA-binding</keyword>
<evidence type="ECO:0000256" key="11">
    <source>
        <dbReference type="ARBA" id="ARBA00034617"/>
    </source>
</evidence>
<dbReference type="PROSITE" id="PS51217">
    <property type="entry name" value="UVRD_HELICASE_CTER"/>
    <property type="match status" value="1"/>
</dbReference>
<dbReference type="Gene3D" id="1.10.274.50">
    <property type="match status" value="1"/>
</dbReference>
<comment type="subunit">
    <text evidence="13">Heterodimer of AddA and AddB/RexB.</text>
</comment>
<dbReference type="PANTHER" id="PTHR11070:SF48">
    <property type="entry name" value="ATP-DEPENDENT HELICASE_NUCLEASE SUBUNIT A"/>
    <property type="match status" value="1"/>
</dbReference>
<evidence type="ECO:0000313" key="18">
    <source>
        <dbReference type="Proteomes" id="UP001249240"/>
    </source>
</evidence>
<dbReference type="GO" id="GO:0005829">
    <property type="term" value="C:cytosol"/>
    <property type="evidence" value="ECO:0007669"/>
    <property type="project" value="TreeGrafter"/>
</dbReference>
<evidence type="ECO:0000256" key="14">
    <source>
        <dbReference type="PROSITE-ProRule" id="PRU00560"/>
    </source>
</evidence>
<dbReference type="Gene3D" id="3.40.50.300">
    <property type="entry name" value="P-loop containing nucleotide triphosphate hydrolases"/>
    <property type="match status" value="4"/>
</dbReference>
<evidence type="ECO:0000256" key="2">
    <source>
        <dbReference type="ARBA" id="ARBA00022741"/>
    </source>
</evidence>
<dbReference type="InterPro" id="IPR027417">
    <property type="entry name" value="P-loop_NTPase"/>
</dbReference>
<evidence type="ECO:0000256" key="7">
    <source>
        <dbReference type="ARBA" id="ARBA00022840"/>
    </source>
</evidence>
<comment type="catalytic activity">
    <reaction evidence="12 13">
        <text>ATP + H2O = ADP + phosphate + H(+)</text>
        <dbReference type="Rhea" id="RHEA:13065"/>
        <dbReference type="ChEBI" id="CHEBI:15377"/>
        <dbReference type="ChEBI" id="CHEBI:15378"/>
        <dbReference type="ChEBI" id="CHEBI:30616"/>
        <dbReference type="ChEBI" id="CHEBI:43474"/>
        <dbReference type="ChEBI" id="CHEBI:456216"/>
        <dbReference type="EC" id="5.6.2.4"/>
    </reaction>
</comment>
<keyword evidence="6 13" id="KW-0269">Exonuclease</keyword>
<keyword evidence="5 13" id="KW-0347">Helicase</keyword>
<comment type="function">
    <text evidence="13">The heterodimer acts as both an ATP-dependent DNA helicase and an ATP-dependent, dual-direction single-stranded exonuclease. Recognizes the chi site generating a DNA molecule suitable for the initiation of homologous recombination. The AddA nuclease domain is required for chi fragment generation; this subunit has the helicase and 3' -&gt; 5' nuclease activities.</text>
</comment>
<dbReference type="Pfam" id="PF13361">
    <property type="entry name" value="UvrD_C"/>
    <property type="match status" value="1"/>
</dbReference>
<dbReference type="PROSITE" id="PS51198">
    <property type="entry name" value="UVRD_HELICASE_ATP_BIND"/>
    <property type="match status" value="1"/>
</dbReference>
<keyword evidence="9 13" id="KW-0234">DNA repair</keyword>
<dbReference type="Pfam" id="PF00580">
    <property type="entry name" value="UvrD-helicase"/>
    <property type="match status" value="1"/>
</dbReference>
<dbReference type="GO" id="GO:0005524">
    <property type="term" value="F:ATP binding"/>
    <property type="evidence" value="ECO:0007669"/>
    <property type="project" value="UniProtKB-UniRule"/>
</dbReference>
<dbReference type="RefSeq" id="WP_010744752.1">
    <property type="nucleotide sequence ID" value="NZ_BAAAXM010000038.1"/>
</dbReference>
<gene>
    <name evidence="13 17" type="primary">addA</name>
    <name evidence="17" type="ORF">P7D78_11530</name>
</gene>
<dbReference type="CDD" id="cd17932">
    <property type="entry name" value="DEXQc_UvrD"/>
    <property type="match status" value="1"/>
</dbReference>
<sequence length="1227" mass="142365">MTTNFPIPPKAPNEMYTDAQWQAIFDQGTNLLVSASAGSGKTAVLVRRVIEKIKRQQLSVDQLLVVTFTEAAASEMKERIQSALQEAINEETDQTLKNHFTRQLTLLPMANISTLHSFCSKVIQRFFYLIDLDPSYRMLTDDTETILLKEDVWDELRESFYEENQEIFYRLTENFSNDRSDSGLEDLILSMYDFARANPAPFHWLEGLIENYRVEDLAESDLYRKLIRPQVLNTLREISQTYHWMIRASEGTEELQKITDLAQNELGVVKQIEQAIVEDHLIDAFKIFETMKFPAYPSPRKKEVKVLYGDIIVECKNYRDQAKQGLTKLKEMYFAVSPEEQVTRMQEALPLVEELVRVEKRFIEEYSAKKREKGMLDFNDLEHFTLQILQTEIAGHKPAESYYQNRFAEVLVDEYQDINQLQETILRHLSTENPGNLFMVGDVKQSIYGFRLADPTLFIQKYHDFADEEGGRRIILAENFRSRKEVLDFTNLIFTQLMDQAVGQIEYDKQAELINGFTGFPETDSFSPELLVYKKNGEAPEWIEDKAMGEIFMTATKIRSLIDQKFEIYDKKQKAMRPLQYEDIVLLTPTRSNNLTILEVFKQLGIPLSINDTQNYFQSTELRVMISLLQIIDNSYQDIPLAAVLRSPIVGLQEEELAQVRLALPQKDYYQAVKSYLQNNKDATAEKLTIFLAQLNEWREFARREALADLLIKIYNETAYLDYVLGMPAGQQRHANLLALIERAKDYERSSFRGLYQFIRFIEKMQEKDKDLGEPPTEELQDAVRVMTIHGSKGLEFPVVFLMDMSKSFNVQDTRRNYVFDERLGLGVKLLTPDTRIRKDTLLFQTVKQKNLNKLLSEEMRKLYVALTRAEQKLFLVGSYDDEEAAYKTWSKSALNENVVLDAGLREGQNDSFFDWVGMTLFRHSDMENYQKEYAITQPALLKQHPAAFKLDFIDPQTIAEAVQSYLPEIKTLEIPQGSINIQSLKERLLFKYPYPEATKTTSYQSVSELKRLYDDPDNRETLEQTPTPVGTHYRFTENELGEPKFLGTKKEVSATEIGTATHLIMQLLPLHEKPQREIVESLISELVSRQTLTKEIAEKISIDSIMNFFGSDIGKFVIQHSDRLHREEPFAMLLPANQLFNDYQNQDEILIHGIIDGYLEFEDKLFMYDLKTDYFTAGREQQLVNRYRGQINLYKNALEKAKQKPVEAAYLIFLQGNKAVDLLKTP</sequence>
<reference evidence="17" key="1">
    <citation type="submission" date="2023-03" db="EMBL/GenBank/DDBJ databases">
        <authorList>
            <person name="Shen W."/>
            <person name="Cai J."/>
        </authorList>
    </citation>
    <scope>NUCLEOTIDE SEQUENCE</scope>
    <source>
        <strain evidence="17">B646-2</strain>
    </source>
</reference>
<keyword evidence="3 13" id="KW-0227">DNA damage</keyword>
<comment type="cofactor">
    <cofactor evidence="13">
        <name>Mg(2+)</name>
        <dbReference type="ChEBI" id="CHEBI:18420"/>
    </cofactor>
</comment>
<feature type="domain" description="UvrD-like helicase C-terminal" evidence="16">
    <location>
        <begin position="509"/>
        <end position="794"/>
    </location>
</feature>
<dbReference type="InterPro" id="IPR014016">
    <property type="entry name" value="UvrD-like_ATP-bd"/>
</dbReference>
<dbReference type="SUPFAM" id="SSF52540">
    <property type="entry name" value="P-loop containing nucleoside triphosphate hydrolases"/>
    <property type="match status" value="1"/>
</dbReference>
<dbReference type="GO" id="GO:0043138">
    <property type="term" value="F:3'-5' DNA helicase activity"/>
    <property type="evidence" value="ECO:0007669"/>
    <property type="project" value="UniProtKB-UniRule"/>
</dbReference>
<dbReference type="InterPro" id="IPR038726">
    <property type="entry name" value="PDDEXK_AddAB-type"/>
</dbReference>
<dbReference type="GO" id="GO:0000724">
    <property type="term" value="P:double-strand break repair via homologous recombination"/>
    <property type="evidence" value="ECO:0007669"/>
    <property type="project" value="UniProtKB-UniRule"/>
</dbReference>
<evidence type="ECO:0000256" key="12">
    <source>
        <dbReference type="ARBA" id="ARBA00048988"/>
    </source>
</evidence>
<dbReference type="GO" id="GO:0033202">
    <property type="term" value="C:DNA helicase complex"/>
    <property type="evidence" value="ECO:0007669"/>
    <property type="project" value="TreeGrafter"/>
</dbReference>
<dbReference type="GO" id="GO:0003690">
    <property type="term" value="F:double-stranded DNA binding"/>
    <property type="evidence" value="ECO:0007669"/>
    <property type="project" value="UniProtKB-UniRule"/>
</dbReference>
<evidence type="ECO:0000256" key="4">
    <source>
        <dbReference type="ARBA" id="ARBA00022801"/>
    </source>
</evidence>
<evidence type="ECO:0000256" key="8">
    <source>
        <dbReference type="ARBA" id="ARBA00023125"/>
    </source>
</evidence>
<keyword evidence="2 13" id="KW-0547">Nucleotide-binding</keyword>
<comment type="caution">
    <text evidence="17">The sequence shown here is derived from an EMBL/GenBank/DDBJ whole genome shotgun (WGS) entry which is preliminary data.</text>
</comment>
<dbReference type="Pfam" id="PF12705">
    <property type="entry name" value="PDDEXK_1"/>
    <property type="match status" value="1"/>
</dbReference>
<dbReference type="Proteomes" id="UP001249240">
    <property type="component" value="Unassembled WGS sequence"/>
</dbReference>
<protein>
    <recommendedName>
        <fullName evidence="13">ATP-dependent helicase/nuclease subunit A</fullName>
        <ecNumber evidence="13">3.1.-.-</ecNumber>
        <ecNumber evidence="13">5.6.2.4</ecNumber>
    </recommendedName>
    <alternativeName>
        <fullName evidence="13">ATP-dependent helicase/nuclease AddA</fullName>
    </alternativeName>
    <alternativeName>
        <fullName evidence="13">DNA 3'-5' helicase AddA</fullName>
    </alternativeName>
</protein>
<evidence type="ECO:0000259" key="15">
    <source>
        <dbReference type="PROSITE" id="PS51198"/>
    </source>
</evidence>
<dbReference type="EC" id="3.1.-.-" evidence="13"/>
<dbReference type="GO" id="GO:0008408">
    <property type="term" value="F:3'-5' exonuclease activity"/>
    <property type="evidence" value="ECO:0007669"/>
    <property type="project" value="UniProtKB-UniRule"/>
</dbReference>
<evidence type="ECO:0000259" key="16">
    <source>
        <dbReference type="PROSITE" id="PS51217"/>
    </source>
</evidence>
<dbReference type="NCBIfam" id="TIGR02785">
    <property type="entry name" value="addA_Gpos"/>
    <property type="match status" value="1"/>
</dbReference>
<name>A0AAW8T1G5_9ENTE</name>
<evidence type="ECO:0000256" key="3">
    <source>
        <dbReference type="ARBA" id="ARBA00022763"/>
    </source>
</evidence>